<organism evidence="1">
    <name type="scientific">Megavirus baoshan</name>
    <dbReference type="NCBI Taxonomy" id="2496520"/>
    <lineage>
        <taxon>Viruses</taxon>
        <taxon>Varidnaviria</taxon>
        <taxon>Bamfordvirae</taxon>
        <taxon>Nucleocytoviricota</taxon>
        <taxon>Megaviricetes</taxon>
        <taxon>Imitervirales</taxon>
        <taxon>Mimiviridae</taxon>
        <taxon>Megamimivirinae</taxon>
        <taxon>Megavirus</taxon>
        <taxon>Megavirus baoshanense</taxon>
    </lineage>
</organism>
<protein>
    <submittedName>
        <fullName evidence="1">Uncharacterized protein</fullName>
    </submittedName>
</protein>
<proteinExistence type="predicted"/>
<evidence type="ECO:0000313" key="1">
    <source>
        <dbReference type="EMBL" id="UFX99898.1"/>
    </source>
</evidence>
<name>A0A8K1W7F8_9VIRU</name>
<dbReference type="EMBL" id="MH046811">
    <property type="protein sequence ID" value="UFX99898.1"/>
    <property type="molecule type" value="Genomic_DNA"/>
</dbReference>
<sequence>MSSSEESCNLKQTLGLIYDKFKSFMCKMNDIILVATDDDATILIGLVAESQEHTFQMSGGIYQSTKINRTSQFNRCKVLNKDL</sequence>
<reference evidence="1" key="1">
    <citation type="submission" date="2018-03" db="EMBL/GenBank/DDBJ databases">
        <title>Draft genome sequences of Megaviruse, new member of the family Mimiviridae isolated from water in Shanghai, China.</title>
        <authorList>
            <person name="Xia Y."/>
        </authorList>
    </citation>
    <scope>NUCLEOTIDE SEQUENCE</scope>
    <source>
        <strain evidence="1">SH</strain>
    </source>
</reference>
<accession>A0A8K1W7F8</accession>
<gene>
    <name evidence="1" type="ORF">Mb0945</name>
</gene>